<name>A0A8T9BQS0_9HELO</name>
<dbReference type="AlphaFoldDB" id="A0A8T9BQS0"/>
<sequence length="368" mass="42467">MSQSSPARQTWTLHASYLTKASKVFATLLDPKKATHVTKRQRETGSFVKWRLEMVEFEDNPTDHRLRSFKLVEQTKTGFRLNDDVAQRKDKYHKVYDNLFKCIYSIKPALTKDEKSNAGVGYIADAVALLLAAEHLGALHGSGGLQITIEGHFLRLGDLLWRHMAAKPERWAFMAARIKSALLFREAMCHVVGKLDMKRDIDAKWFMSHPLRRKILELAEKKVKDIKVAKLEAERRLFEFFPARMMHTQVGNIIPARSVYNNDIYLWQARAVIQQYIASAFFSNLHHRGHDGGVQFYRTIGAGGQAYLDKDELEDFWKCFTMSGKGKVCFLDAINVYKEELKPIVADLLYDRSKTRRREGDEKLPWLT</sequence>
<reference evidence="1 2" key="1">
    <citation type="submission" date="2018-05" db="EMBL/GenBank/DDBJ databases">
        <title>Genome sequencing and assembly of the regulated plant pathogen Lachnellula willkommii and related sister species for the development of diagnostic species identification markers.</title>
        <authorList>
            <person name="Giroux E."/>
            <person name="Bilodeau G."/>
        </authorList>
    </citation>
    <scope>NUCLEOTIDE SEQUENCE [LARGE SCALE GENOMIC DNA]</scope>
    <source>
        <strain evidence="1 2">CBS 268.59</strain>
    </source>
</reference>
<dbReference type="OrthoDB" id="2129688at2759"/>
<dbReference type="Proteomes" id="UP000469558">
    <property type="component" value="Unassembled WGS sequence"/>
</dbReference>
<proteinExistence type="predicted"/>
<protein>
    <submittedName>
        <fullName evidence="1">Uncharacterized protein</fullName>
    </submittedName>
</protein>
<evidence type="ECO:0000313" key="1">
    <source>
        <dbReference type="EMBL" id="TVY52421.1"/>
    </source>
</evidence>
<evidence type="ECO:0000313" key="2">
    <source>
        <dbReference type="Proteomes" id="UP000469558"/>
    </source>
</evidence>
<dbReference type="EMBL" id="QGMK01003528">
    <property type="protein sequence ID" value="TVY52421.1"/>
    <property type="molecule type" value="Genomic_DNA"/>
</dbReference>
<organism evidence="1 2">
    <name type="scientific">Lachnellula suecica</name>
    <dbReference type="NCBI Taxonomy" id="602035"/>
    <lineage>
        <taxon>Eukaryota</taxon>
        <taxon>Fungi</taxon>
        <taxon>Dikarya</taxon>
        <taxon>Ascomycota</taxon>
        <taxon>Pezizomycotina</taxon>
        <taxon>Leotiomycetes</taxon>
        <taxon>Helotiales</taxon>
        <taxon>Lachnaceae</taxon>
        <taxon>Lachnellula</taxon>
    </lineage>
</organism>
<dbReference type="PANTHER" id="PTHR38119:SF2">
    <property type="entry name" value="TRANSCRIPTION FACTOR DOMAIN-CONTAINING PROTEIN"/>
    <property type="match status" value="1"/>
</dbReference>
<gene>
    <name evidence="1" type="ORF">LSUE1_G010207</name>
</gene>
<comment type="caution">
    <text evidence="1">The sequence shown here is derived from an EMBL/GenBank/DDBJ whole genome shotgun (WGS) entry which is preliminary data.</text>
</comment>
<accession>A0A8T9BQS0</accession>
<feature type="non-terminal residue" evidence="1">
    <location>
        <position position="1"/>
    </location>
</feature>
<keyword evidence="2" id="KW-1185">Reference proteome</keyword>
<dbReference type="PANTHER" id="PTHR38119">
    <property type="entry name" value="BTB DOMAIN-CONTAINING PROTEIN-RELATED"/>
    <property type="match status" value="1"/>
</dbReference>